<dbReference type="Pfam" id="PF02727">
    <property type="entry name" value="Cu_amine_oxidN2"/>
    <property type="match status" value="1"/>
</dbReference>
<dbReference type="PANTHER" id="PTHR10638">
    <property type="entry name" value="COPPER AMINE OXIDASE"/>
    <property type="match status" value="1"/>
</dbReference>
<evidence type="ECO:0000259" key="11">
    <source>
        <dbReference type="Pfam" id="PF01179"/>
    </source>
</evidence>
<feature type="domain" description="Copper amine oxidase catalytic" evidence="11">
    <location>
        <begin position="263"/>
        <end position="686"/>
    </location>
</feature>
<keyword evidence="6 9" id="KW-0186">Copper</keyword>
<keyword evidence="14" id="KW-1185">Reference proteome</keyword>
<dbReference type="GO" id="GO:0009308">
    <property type="term" value="P:amine metabolic process"/>
    <property type="evidence" value="ECO:0007669"/>
    <property type="project" value="UniProtKB-UniRule"/>
</dbReference>
<evidence type="ECO:0000256" key="3">
    <source>
        <dbReference type="ARBA" id="ARBA00022723"/>
    </source>
</evidence>
<dbReference type="GO" id="GO:0008131">
    <property type="term" value="F:primary methylamine oxidase activity"/>
    <property type="evidence" value="ECO:0007669"/>
    <property type="project" value="InterPro"/>
</dbReference>
<dbReference type="Gene3D" id="3.10.450.40">
    <property type="match status" value="2"/>
</dbReference>
<evidence type="ECO:0000256" key="4">
    <source>
        <dbReference type="ARBA" id="ARBA00022772"/>
    </source>
</evidence>
<evidence type="ECO:0000256" key="8">
    <source>
        <dbReference type="PIRSR" id="PIRSR600269-51"/>
    </source>
</evidence>
<dbReference type="Gene3D" id="2.70.98.20">
    <property type="entry name" value="Copper amine oxidase, catalytic domain"/>
    <property type="match status" value="1"/>
</dbReference>
<dbReference type="Proteomes" id="UP000240493">
    <property type="component" value="Unassembled WGS sequence"/>
</dbReference>
<dbReference type="SUPFAM" id="SSF49998">
    <property type="entry name" value="Amine oxidase catalytic domain"/>
    <property type="match status" value="1"/>
</dbReference>
<feature type="region of interest" description="Disordered" evidence="10">
    <location>
        <begin position="622"/>
        <end position="641"/>
    </location>
</feature>
<evidence type="ECO:0000256" key="2">
    <source>
        <dbReference type="ARBA" id="ARBA00007983"/>
    </source>
</evidence>
<evidence type="ECO:0000259" key="12">
    <source>
        <dbReference type="Pfam" id="PF02727"/>
    </source>
</evidence>
<dbReference type="EMBL" id="KZ679261">
    <property type="protein sequence ID" value="PTB41572.1"/>
    <property type="molecule type" value="Genomic_DNA"/>
</dbReference>
<keyword evidence="3 9" id="KW-0479">Metal-binding</keyword>
<comment type="cofactor">
    <cofactor evidence="1">
        <name>Cu cation</name>
        <dbReference type="ChEBI" id="CHEBI:23378"/>
    </cofactor>
</comment>
<accession>A0A2T3Z9X2</accession>
<evidence type="ECO:0000256" key="9">
    <source>
        <dbReference type="RuleBase" id="RU000672"/>
    </source>
</evidence>
<organism evidence="13 14">
    <name type="scientific">Trichoderma asperellum (strain ATCC 204424 / CBS 433.97 / NBRC 101777)</name>
    <dbReference type="NCBI Taxonomy" id="1042311"/>
    <lineage>
        <taxon>Eukaryota</taxon>
        <taxon>Fungi</taxon>
        <taxon>Dikarya</taxon>
        <taxon>Ascomycota</taxon>
        <taxon>Pezizomycotina</taxon>
        <taxon>Sordariomycetes</taxon>
        <taxon>Hypocreomycetidae</taxon>
        <taxon>Hypocreales</taxon>
        <taxon>Hypocreaceae</taxon>
        <taxon>Trichoderma</taxon>
    </lineage>
</organism>
<evidence type="ECO:0000256" key="7">
    <source>
        <dbReference type="PIRSR" id="PIRSR600269-50"/>
    </source>
</evidence>
<feature type="active site" description="Proton acceptor" evidence="7">
    <location>
        <position position="337"/>
    </location>
</feature>
<dbReference type="InterPro" id="IPR015798">
    <property type="entry name" value="Cu_amine_oxidase_C"/>
</dbReference>
<keyword evidence="5 9" id="KW-0560">Oxidoreductase</keyword>
<protein>
    <recommendedName>
        <fullName evidence="9">Amine oxidase</fullName>
        <ecNumber evidence="9">1.4.3.-</ecNumber>
    </recommendedName>
</protein>
<evidence type="ECO:0000256" key="10">
    <source>
        <dbReference type="SAM" id="MobiDB-lite"/>
    </source>
</evidence>
<dbReference type="InterPro" id="IPR016182">
    <property type="entry name" value="Cu_amine_oxidase_N-reg"/>
</dbReference>
<reference evidence="13 14" key="1">
    <citation type="submission" date="2016-07" db="EMBL/GenBank/DDBJ databases">
        <title>Multiple horizontal gene transfer events from other fungi enriched the ability of initially mycotrophic Trichoderma (Ascomycota) to feed on dead plant biomass.</title>
        <authorList>
            <consortium name="DOE Joint Genome Institute"/>
            <person name="Aerts A."/>
            <person name="Atanasova L."/>
            <person name="Chenthamara K."/>
            <person name="Zhang J."/>
            <person name="Grujic M."/>
            <person name="Henrissat B."/>
            <person name="Kuo A."/>
            <person name="Salamov A."/>
            <person name="Lipzen A."/>
            <person name="Labutti K."/>
            <person name="Barry K."/>
            <person name="Miao Y."/>
            <person name="Rahimi M.J."/>
            <person name="Shen Q."/>
            <person name="Grigoriev I.V."/>
            <person name="Kubicek C.P."/>
            <person name="Druzhinina I.S."/>
        </authorList>
    </citation>
    <scope>NUCLEOTIDE SEQUENCE [LARGE SCALE GENOMIC DNA]</scope>
    <source>
        <strain evidence="13 14">CBS 433.97</strain>
    </source>
</reference>
<keyword evidence="4 7" id="KW-0801">TPQ</keyword>
<gene>
    <name evidence="13" type="ORF">M441DRAFT_401158</name>
</gene>
<evidence type="ECO:0000313" key="13">
    <source>
        <dbReference type="EMBL" id="PTB41572.1"/>
    </source>
</evidence>
<feature type="domain" description="Copper amine oxidase N2-terminal" evidence="12">
    <location>
        <begin position="10"/>
        <end position="103"/>
    </location>
</feature>
<dbReference type="AlphaFoldDB" id="A0A2T3Z9X2"/>
<dbReference type="InterPro" id="IPR036460">
    <property type="entry name" value="Cu_amine_oxidase_C_sf"/>
</dbReference>
<dbReference type="InterPro" id="IPR015800">
    <property type="entry name" value="Cu_amine_oxidase_N2"/>
</dbReference>
<dbReference type="OrthoDB" id="5379943at2759"/>
<comment type="PTM">
    <text evidence="8 9">Topaquinone (TPQ) is generated by copper-dependent autoxidation of a specific tyrosyl residue.</text>
</comment>
<dbReference type="EC" id="1.4.3.-" evidence="9"/>
<dbReference type="Pfam" id="PF01179">
    <property type="entry name" value="Cu_amine_oxid"/>
    <property type="match status" value="1"/>
</dbReference>
<proteinExistence type="inferred from homology"/>
<dbReference type="STRING" id="1042311.A0A2T3Z9X2"/>
<evidence type="ECO:0000313" key="14">
    <source>
        <dbReference type="Proteomes" id="UP000240493"/>
    </source>
</evidence>
<dbReference type="PANTHER" id="PTHR10638:SF91">
    <property type="entry name" value="AMINE OXIDASE"/>
    <property type="match status" value="1"/>
</dbReference>
<name>A0A2T3Z9X2_TRIA4</name>
<feature type="modified residue" description="2',4',5'-topaquinone" evidence="8">
    <location>
        <position position="421"/>
    </location>
</feature>
<sequence length="766" mass="84780">MAVITAPRPHPLAPLSAAEHTQARDAVAKLHGPSETIFFRAIHLQEPKKAELQPFLEAEHTGALTEDTPRPAREAIVEHDVIRADRAEYINAVVNLDNGKVSTVSAPVPHQPYFTPESYTMLSGEFDLFNDHCINSDLFKDAMSEFTLPEGFEVCVEPWPYGPPNADEENIPRLMQGLVYAKDARNGNPDSNHYGYPIPIVPIMDWHTKKITKVERIATGGIGDELEAKVRSDKPVKLFENHKGCEYVPELLDVPLRTDLKPINITQPEGASFTVQDDGLIEWQKWRFRLGFTPREGAVLHDVHYDNRSVMYRVSFSEMTVPYADPRPPFHRKQAFDFGDGGMGRAANNLELGCDCLGAIHYVDALMTEPDGSPSPGKAVVCLHEQDNGILWKHTNFRTSRAVVTRNREFVVQFITTLANYEYILMFKLDLAGTITLETRATGIVSVTGIDEGKTSAYGNIMTPGVMAQNHQHVFAVRIDPAIDSYNPADSQVIIEESHSQKIDPKTNPYGNFYKVQRQKVEEATWVDAEPRINRLLKFENANKKNPISGKNLGYKLVAPTTAMLLAEPEALAARRALFAHHNAWVTGYRDGELWAAGEFTNQSTHEVGGVADMVKRGDWFTDRESNGANGTNGHAEDEGKRSSPVVWSVFGLTHNVRVEDWPVMPVEIFQLHIRPTDFFTANPALDVPGTRNNASVLLGGSCCTSSGDKNNAAMAQNNPVTHLQGSGAAVPAKDAGANVDEKLGKRLSKTFNGIFGSKKEVKEVN</sequence>
<evidence type="ECO:0000256" key="6">
    <source>
        <dbReference type="ARBA" id="ARBA00023008"/>
    </source>
</evidence>
<evidence type="ECO:0000256" key="1">
    <source>
        <dbReference type="ARBA" id="ARBA00001935"/>
    </source>
</evidence>
<dbReference type="GO" id="GO:0005507">
    <property type="term" value="F:copper ion binding"/>
    <property type="evidence" value="ECO:0007669"/>
    <property type="project" value="InterPro"/>
</dbReference>
<dbReference type="SUPFAM" id="SSF54416">
    <property type="entry name" value="Amine oxidase N-terminal region"/>
    <property type="match status" value="2"/>
</dbReference>
<comment type="cofactor">
    <cofactor evidence="9">
        <name>Cu cation</name>
        <dbReference type="ChEBI" id="CHEBI:23378"/>
    </cofactor>
    <text evidence="9">Contains 1 topaquinone per subunit.</text>
</comment>
<feature type="active site" description="Schiff-base intermediate with substrate; via topaquinone" evidence="7">
    <location>
        <position position="421"/>
    </location>
</feature>
<dbReference type="InterPro" id="IPR000269">
    <property type="entry name" value="Cu_amine_oxidase"/>
</dbReference>
<evidence type="ECO:0000256" key="5">
    <source>
        <dbReference type="ARBA" id="ARBA00023002"/>
    </source>
</evidence>
<comment type="similarity">
    <text evidence="2 9">Belongs to the copper/topaquinone oxidase family.</text>
</comment>
<dbReference type="GO" id="GO:0048038">
    <property type="term" value="F:quinone binding"/>
    <property type="evidence" value="ECO:0007669"/>
    <property type="project" value="InterPro"/>
</dbReference>